<dbReference type="CDD" id="cd00565">
    <property type="entry name" value="Ubl_ThiS"/>
    <property type="match status" value="1"/>
</dbReference>
<accession>A0A126PX76</accession>
<sequence length="69" mass="7431">MTQININVNNQPMSVISPISLSELIALKQLKDEGTAIAKNAAIVSKQEWPTTYLSNNDTVDIFTLVAGG</sequence>
<dbReference type="AlphaFoldDB" id="A0A126PX76"/>
<dbReference type="RefSeq" id="WP_061093909.1">
    <property type="nucleotide sequence ID" value="NZ_CP014323.1"/>
</dbReference>
<evidence type="ECO:0000313" key="1">
    <source>
        <dbReference type="EMBL" id="AMJ96789.1"/>
    </source>
</evidence>
<dbReference type="InterPro" id="IPR016155">
    <property type="entry name" value="Mopterin_synth/thiamin_S_b"/>
</dbReference>
<dbReference type="EMBL" id="CP014323">
    <property type="protein sequence ID" value="AMJ96789.1"/>
    <property type="molecule type" value="Genomic_DNA"/>
</dbReference>
<dbReference type="PANTHER" id="PTHR34472:SF1">
    <property type="entry name" value="SULFUR CARRIER PROTEIN THIS"/>
    <property type="match status" value="1"/>
</dbReference>
<dbReference type="Gene3D" id="3.10.20.30">
    <property type="match status" value="1"/>
</dbReference>
<dbReference type="Pfam" id="PF02597">
    <property type="entry name" value="ThiS"/>
    <property type="match status" value="1"/>
</dbReference>
<reference evidence="1 2" key="1">
    <citation type="submission" date="2015-12" db="EMBL/GenBank/DDBJ databases">
        <authorList>
            <person name="Shamseldin A."/>
            <person name="Moawad H."/>
            <person name="Abd El-Rahim W.M."/>
            <person name="Sadowsky M.J."/>
        </authorList>
    </citation>
    <scope>NUCLEOTIDE SEQUENCE [LARGE SCALE GENOMIC DNA]</scope>
    <source>
        <strain evidence="1 2">D7</strain>
    </source>
</reference>
<evidence type="ECO:0000313" key="2">
    <source>
        <dbReference type="Proteomes" id="UP000063991"/>
    </source>
</evidence>
<protein>
    <submittedName>
        <fullName evidence="1">Thiamine biosynthesis protein ThiS</fullName>
    </submittedName>
</protein>
<gene>
    <name evidence="1" type="ORF">AVL55_00510</name>
</gene>
<dbReference type="InterPro" id="IPR010035">
    <property type="entry name" value="Thi_S"/>
</dbReference>
<dbReference type="InterPro" id="IPR012675">
    <property type="entry name" value="Beta-grasp_dom_sf"/>
</dbReference>
<dbReference type="PANTHER" id="PTHR34472">
    <property type="entry name" value="SULFUR CARRIER PROTEIN THIS"/>
    <property type="match status" value="1"/>
</dbReference>
<name>A0A126PX76_ALTMA</name>
<dbReference type="NCBIfam" id="TIGR01683">
    <property type="entry name" value="thiS"/>
    <property type="match status" value="1"/>
</dbReference>
<organism evidence="1 2">
    <name type="scientific">Alteromonas macleodii</name>
    <name type="common">Pseudoalteromonas macleodii</name>
    <dbReference type="NCBI Taxonomy" id="28108"/>
    <lineage>
        <taxon>Bacteria</taxon>
        <taxon>Pseudomonadati</taxon>
        <taxon>Pseudomonadota</taxon>
        <taxon>Gammaproteobacteria</taxon>
        <taxon>Alteromonadales</taxon>
        <taxon>Alteromonadaceae</taxon>
        <taxon>Alteromonas/Salinimonas group</taxon>
        <taxon>Alteromonas</taxon>
    </lineage>
</organism>
<dbReference type="OrthoDB" id="6388078at2"/>
<dbReference type="InterPro" id="IPR003749">
    <property type="entry name" value="ThiS/MoaD-like"/>
</dbReference>
<proteinExistence type="predicted"/>
<dbReference type="Proteomes" id="UP000063991">
    <property type="component" value="Chromosome"/>
</dbReference>
<dbReference type="SUPFAM" id="SSF54285">
    <property type="entry name" value="MoaD/ThiS"/>
    <property type="match status" value="1"/>
</dbReference>